<proteinExistence type="predicted"/>
<evidence type="ECO:0000256" key="1">
    <source>
        <dbReference type="SAM" id="MobiDB-lite"/>
    </source>
</evidence>
<name>A0A5H2XZI7_PRUDU</name>
<feature type="region of interest" description="Disordered" evidence="1">
    <location>
        <begin position="191"/>
        <end position="223"/>
    </location>
</feature>
<sequence>MGDLVKWGLSPMEQEDEVEWVRAQLSKTECECGNYSLRRICWSSDSFKEVMAGIIRGSTKVAVDIDEAEMQKRLRESRAKKAEKGAGNAPEMMMRVGWLTCWERGKPWRKLINMRREAPFGTEDIFAEGVDKVDFAGYASRRRRPLARCYVSMAKADKEIQRLKRRDEMAKSKMGGVGGYREKNALLLQRSLGQGGGGAERSKAEEVAAAESRRSSPSEPQRS</sequence>
<organism evidence="2">
    <name type="scientific">Prunus dulcis</name>
    <name type="common">Almond</name>
    <name type="synonym">Amygdalus dulcis</name>
    <dbReference type="NCBI Taxonomy" id="3755"/>
    <lineage>
        <taxon>Eukaryota</taxon>
        <taxon>Viridiplantae</taxon>
        <taxon>Streptophyta</taxon>
        <taxon>Embryophyta</taxon>
        <taxon>Tracheophyta</taxon>
        <taxon>Spermatophyta</taxon>
        <taxon>Magnoliopsida</taxon>
        <taxon>eudicotyledons</taxon>
        <taxon>Gunneridae</taxon>
        <taxon>Pentapetalae</taxon>
        <taxon>rosids</taxon>
        <taxon>fabids</taxon>
        <taxon>Rosales</taxon>
        <taxon>Rosaceae</taxon>
        <taxon>Amygdaloideae</taxon>
        <taxon>Amygdaleae</taxon>
        <taxon>Prunus</taxon>
    </lineage>
</organism>
<evidence type="ECO:0000313" key="2">
    <source>
        <dbReference type="EMBL" id="BBN69021.1"/>
    </source>
</evidence>
<gene>
    <name evidence="2" type="ORF">Prudu_699S000100</name>
</gene>
<dbReference type="AlphaFoldDB" id="A0A5H2XZI7"/>
<feature type="compositionally biased region" description="Basic and acidic residues" evidence="1">
    <location>
        <begin position="200"/>
        <end position="223"/>
    </location>
</feature>
<reference evidence="2" key="1">
    <citation type="journal article" date="2019" name="Science">
        <title>Mutation of a bHLH transcription factor allowed almond domestication.</title>
        <authorList>
            <person name="Sanchez-Perez R."/>
            <person name="Pavan S."/>
            <person name="Mazzeo R."/>
            <person name="Moldovan C."/>
            <person name="Aiese Cigliano R."/>
            <person name="Del Cueto J."/>
            <person name="Ricciardi F."/>
            <person name="Lotti C."/>
            <person name="Ricciardi L."/>
            <person name="Dicenta F."/>
            <person name="Lopez-Marques R.L."/>
            <person name="Lindberg Moller B."/>
        </authorList>
    </citation>
    <scope>NUCLEOTIDE SEQUENCE</scope>
</reference>
<protein>
    <submittedName>
        <fullName evidence="2">Uncharacterized protein</fullName>
    </submittedName>
</protein>
<dbReference type="EMBL" id="AP021036">
    <property type="protein sequence ID" value="BBN69021.1"/>
    <property type="molecule type" value="Genomic_DNA"/>
</dbReference>
<accession>A0A5H2XZI7</accession>